<dbReference type="Proteomes" id="UP000029228">
    <property type="component" value="Unassembled WGS sequence"/>
</dbReference>
<protein>
    <submittedName>
        <fullName evidence="1">Uncharacterized protein</fullName>
    </submittedName>
</protein>
<sequence length="43" mass="4832">MTNTFKQAASELLGRRVAGTKAPLLMRHNAQKHSTMHCKSNHQ</sequence>
<reference evidence="1 2" key="1">
    <citation type="submission" date="2014-09" db="EMBL/GenBank/DDBJ databases">
        <title>Vibrio maritimus JCM 19235. (C45) whole genome shotgun sequence.</title>
        <authorList>
            <person name="Sawabe T."/>
            <person name="Meirelles P."/>
            <person name="Nakanishi M."/>
            <person name="Sayaka M."/>
            <person name="Hattori M."/>
            <person name="Ohkuma M."/>
        </authorList>
    </citation>
    <scope>NUCLEOTIDE SEQUENCE [LARGE SCALE GENOMIC DNA]</scope>
    <source>
        <strain evidence="2">JCM19235</strain>
    </source>
</reference>
<gene>
    <name evidence="1" type="ORF">JCM19235_3563</name>
</gene>
<dbReference type="AlphaFoldDB" id="A0A090RZ57"/>
<accession>A0A090RZ57</accession>
<evidence type="ECO:0000313" key="1">
    <source>
        <dbReference type="EMBL" id="GAL20561.1"/>
    </source>
</evidence>
<dbReference type="STRING" id="990268.JCM19235_3563"/>
<comment type="caution">
    <text evidence="1">The sequence shown here is derived from an EMBL/GenBank/DDBJ whole genome shotgun (WGS) entry which is preliminary data.</text>
</comment>
<organism evidence="1 2">
    <name type="scientific">Vibrio maritimus</name>
    <dbReference type="NCBI Taxonomy" id="990268"/>
    <lineage>
        <taxon>Bacteria</taxon>
        <taxon>Pseudomonadati</taxon>
        <taxon>Pseudomonadota</taxon>
        <taxon>Gammaproteobacteria</taxon>
        <taxon>Vibrionales</taxon>
        <taxon>Vibrionaceae</taxon>
        <taxon>Vibrio</taxon>
    </lineage>
</organism>
<evidence type="ECO:0000313" key="2">
    <source>
        <dbReference type="Proteomes" id="UP000029228"/>
    </source>
</evidence>
<keyword evidence="2" id="KW-1185">Reference proteome</keyword>
<name>A0A090RZ57_9VIBR</name>
<proteinExistence type="predicted"/>
<dbReference type="EMBL" id="BBMR01000006">
    <property type="protein sequence ID" value="GAL20561.1"/>
    <property type="molecule type" value="Genomic_DNA"/>
</dbReference>